<feature type="chain" id="PRO_5028096365" description="Carboxylic ester hydrolase" evidence="7">
    <location>
        <begin position="43"/>
        <end position="582"/>
    </location>
</feature>
<dbReference type="PRINTS" id="PR00878">
    <property type="entry name" value="CHOLNESTRASE"/>
</dbReference>
<dbReference type="InterPro" id="IPR050654">
    <property type="entry name" value="AChE-related_enzymes"/>
</dbReference>
<dbReference type="GO" id="GO:0006581">
    <property type="term" value="P:acetylcholine catabolic process"/>
    <property type="evidence" value="ECO:0007669"/>
    <property type="project" value="TreeGrafter"/>
</dbReference>
<feature type="active site" description="Charge relay system" evidence="5">
    <location>
        <position position="480"/>
    </location>
</feature>
<dbReference type="InterPro" id="IPR029058">
    <property type="entry name" value="AB_hydrolase_fold"/>
</dbReference>
<evidence type="ECO:0000256" key="2">
    <source>
        <dbReference type="ARBA" id="ARBA00022487"/>
    </source>
</evidence>
<evidence type="ECO:0000256" key="3">
    <source>
        <dbReference type="ARBA" id="ARBA00022801"/>
    </source>
</evidence>
<evidence type="ECO:0000256" key="1">
    <source>
        <dbReference type="ARBA" id="ARBA00005964"/>
    </source>
</evidence>
<dbReference type="InterPro" id="IPR019819">
    <property type="entry name" value="Carboxylesterase_B_CS"/>
</dbReference>
<dbReference type="CDD" id="cd00312">
    <property type="entry name" value="Esterase_lipase"/>
    <property type="match status" value="1"/>
</dbReference>
<dbReference type="Gene3D" id="3.40.50.1820">
    <property type="entry name" value="alpha/beta hydrolase"/>
    <property type="match status" value="1"/>
</dbReference>
<evidence type="ECO:0000313" key="9">
    <source>
        <dbReference type="Proteomes" id="UP000515156"/>
    </source>
</evidence>
<dbReference type="KEGG" id="muo:115466236"/>
<keyword evidence="4" id="KW-1015">Disulfide bond</keyword>
<evidence type="ECO:0000256" key="5">
    <source>
        <dbReference type="PIRSR" id="PIRSR600997-1"/>
    </source>
</evidence>
<keyword evidence="9" id="KW-1185">Reference proteome</keyword>
<name>A0A6P7XJ54_9AMPH</name>
<comment type="similarity">
    <text evidence="1 6">Belongs to the type-B carboxylesterase/lipase family.</text>
</comment>
<dbReference type="OrthoDB" id="9000293at2759"/>
<evidence type="ECO:0000259" key="8">
    <source>
        <dbReference type="Pfam" id="PF00135"/>
    </source>
</evidence>
<organism evidence="9 10">
    <name type="scientific">Microcaecilia unicolor</name>
    <dbReference type="NCBI Taxonomy" id="1415580"/>
    <lineage>
        <taxon>Eukaryota</taxon>
        <taxon>Metazoa</taxon>
        <taxon>Chordata</taxon>
        <taxon>Craniata</taxon>
        <taxon>Vertebrata</taxon>
        <taxon>Euteleostomi</taxon>
        <taxon>Amphibia</taxon>
        <taxon>Gymnophiona</taxon>
        <taxon>Siphonopidae</taxon>
        <taxon>Microcaecilia</taxon>
    </lineage>
</organism>
<dbReference type="PANTHER" id="PTHR43918:SF14">
    <property type="entry name" value="CARBOXYLIC ESTER HYDROLASE"/>
    <property type="match status" value="1"/>
</dbReference>
<dbReference type="GO" id="GO:0005615">
    <property type="term" value="C:extracellular space"/>
    <property type="evidence" value="ECO:0007669"/>
    <property type="project" value="TreeGrafter"/>
</dbReference>
<dbReference type="RefSeq" id="XP_030053231.1">
    <property type="nucleotide sequence ID" value="XM_030197371.1"/>
</dbReference>
<feature type="active site" description="Charge relay system" evidence="5">
    <location>
        <position position="367"/>
    </location>
</feature>
<dbReference type="InterPro" id="IPR000997">
    <property type="entry name" value="Cholinesterase"/>
</dbReference>
<dbReference type="InterPro" id="IPR019826">
    <property type="entry name" value="Carboxylesterase_B_AS"/>
</dbReference>
<evidence type="ECO:0000313" key="10">
    <source>
        <dbReference type="RefSeq" id="XP_030053231.1"/>
    </source>
</evidence>
<dbReference type="EC" id="3.1.1.-" evidence="6"/>
<dbReference type="Pfam" id="PF00135">
    <property type="entry name" value="COesterase"/>
    <property type="match status" value="1"/>
</dbReference>
<dbReference type="GO" id="GO:0005886">
    <property type="term" value="C:plasma membrane"/>
    <property type="evidence" value="ECO:0007669"/>
    <property type="project" value="TreeGrafter"/>
</dbReference>
<feature type="signal peptide" evidence="7">
    <location>
        <begin position="1"/>
        <end position="42"/>
    </location>
</feature>
<dbReference type="InterPro" id="IPR002018">
    <property type="entry name" value="CarbesteraseB"/>
</dbReference>
<accession>A0A6P7XJ54</accession>
<dbReference type="GO" id="GO:0019695">
    <property type="term" value="P:choline metabolic process"/>
    <property type="evidence" value="ECO:0007669"/>
    <property type="project" value="TreeGrafter"/>
</dbReference>
<reference evidence="10" key="1">
    <citation type="submission" date="2025-08" db="UniProtKB">
        <authorList>
            <consortium name="RefSeq"/>
        </authorList>
    </citation>
    <scope>IDENTIFICATION</scope>
</reference>
<evidence type="ECO:0000256" key="7">
    <source>
        <dbReference type="SAM" id="SignalP"/>
    </source>
</evidence>
<dbReference type="InParanoid" id="A0A6P7XJ54"/>
<evidence type="ECO:0000256" key="6">
    <source>
        <dbReference type="RuleBase" id="RU361235"/>
    </source>
</evidence>
<dbReference type="FunFam" id="3.40.50.1820:FF:000029">
    <property type="entry name" value="Acetylcholinesterase"/>
    <property type="match status" value="1"/>
</dbReference>
<dbReference type="PROSITE" id="PS00122">
    <property type="entry name" value="CARBOXYLESTERASE_B_1"/>
    <property type="match status" value="1"/>
</dbReference>
<keyword evidence="2" id="KW-0719">Serine esterase</keyword>
<dbReference type="GeneID" id="115466236"/>
<protein>
    <recommendedName>
        <fullName evidence="6">Carboxylic ester hydrolase</fullName>
        <ecNumber evidence="6">3.1.1.-</ecNumber>
    </recommendedName>
</protein>
<dbReference type="AlphaFoldDB" id="A0A6P7XJ54"/>
<dbReference type="GO" id="GO:0003990">
    <property type="term" value="F:acetylcholinesterase activity"/>
    <property type="evidence" value="ECO:0007669"/>
    <property type="project" value="TreeGrafter"/>
</dbReference>
<gene>
    <name evidence="10" type="primary">LOC115466236</name>
</gene>
<dbReference type="SUPFAM" id="SSF53474">
    <property type="entry name" value="alpha/beta-Hydrolases"/>
    <property type="match status" value="1"/>
</dbReference>
<dbReference type="PROSITE" id="PS00941">
    <property type="entry name" value="CARBOXYLESTERASE_B_2"/>
    <property type="match status" value="1"/>
</dbReference>
<proteinExistence type="inferred from homology"/>
<feature type="active site" description="Acyl-ester intermediate" evidence="5">
    <location>
        <position position="240"/>
    </location>
</feature>
<feature type="domain" description="Carboxylesterase type B" evidence="8">
    <location>
        <begin position="45"/>
        <end position="564"/>
    </location>
</feature>
<keyword evidence="7" id="KW-0732">Signal</keyword>
<sequence>MASEKDSEAEGTSKMWYDRRHGLGHIHVWILFLHVCISHSWAQEETLVETKQGKVRGLQLPAHSGSVTAFLGIPYGEPPTGTLRFQKSELRKPWDGVLDATKYGHSCYQICDTTFPGFVGSEMWNANTEFSEDCLYLNVWVPSPRPVAAAVMVWFYGGGFVSGTSSLDIYDGRYLVEAENLILVTFNYRVGPLGFLALTGNQGIQGNAGLFDQRLALLWVHENIGQFGGNPESVTIIGESSGGASVNFHVLSPKSYPFFTRAIMGSGSANAKWASVTQKEARTTAVNLANLLECPTTNDTEIITCLQSKDPQEITKQLFSLPLGDSVLPTQFAPTVDGDFLTDTPEKLMELGHFKSSEILTGVVRNEGTIFTVYWASGFSPFNESLITRAQYEENVKKLFPKAGELGMESALFQYTDWEEEKDPKMNRDALSHMFGDEFILCHLVDMVQRLAERGLKIFMYRFDHRFSQLPWPEWMGVVHTGELPFFFGTPLDGKQNYSEAEQKLSRKVMKAWANFARTGDPNCKEDSEKIWPVYTSETQEYLSIKLDKFKTKKKLKAEECKFWDYYFPLVLKHTGHADEHK</sequence>
<dbReference type="Proteomes" id="UP000515156">
    <property type="component" value="Chromosome 3"/>
</dbReference>
<keyword evidence="3 6" id="KW-0378">Hydrolase</keyword>
<dbReference type="PANTHER" id="PTHR43918">
    <property type="entry name" value="ACETYLCHOLINESTERASE"/>
    <property type="match status" value="1"/>
</dbReference>
<evidence type="ECO:0000256" key="4">
    <source>
        <dbReference type="ARBA" id="ARBA00023157"/>
    </source>
</evidence>